<feature type="transmembrane region" description="Helical" evidence="1">
    <location>
        <begin position="37"/>
        <end position="57"/>
    </location>
</feature>
<evidence type="ECO:0000256" key="1">
    <source>
        <dbReference type="SAM" id="Phobius"/>
    </source>
</evidence>
<feature type="transmembrane region" description="Helical" evidence="1">
    <location>
        <begin position="6"/>
        <end position="25"/>
    </location>
</feature>
<evidence type="ECO:0008006" key="4">
    <source>
        <dbReference type="Google" id="ProtNLM"/>
    </source>
</evidence>
<organism evidence="2 3">
    <name type="scientific">Thermococcus aggregans</name>
    <dbReference type="NCBI Taxonomy" id="110163"/>
    <lineage>
        <taxon>Archaea</taxon>
        <taxon>Methanobacteriati</taxon>
        <taxon>Methanobacteriota</taxon>
        <taxon>Thermococci</taxon>
        <taxon>Thermococcales</taxon>
        <taxon>Thermococcaceae</taxon>
        <taxon>Thermococcus</taxon>
    </lineage>
</organism>
<evidence type="ECO:0000313" key="3">
    <source>
        <dbReference type="Proteomes" id="UP001055732"/>
    </source>
</evidence>
<keyword evidence="1" id="KW-0472">Membrane</keyword>
<dbReference type="EMBL" id="CP099582">
    <property type="protein sequence ID" value="USS40331.1"/>
    <property type="molecule type" value="Genomic_DNA"/>
</dbReference>
<dbReference type="AlphaFoldDB" id="A0A9E7SNG6"/>
<dbReference type="KEGG" id="tagg:NF865_08395"/>
<protein>
    <recommendedName>
        <fullName evidence="4">Cardiolipin synthase N-terminal domain-containing protein</fullName>
    </recommendedName>
</protein>
<evidence type="ECO:0000313" key="2">
    <source>
        <dbReference type="EMBL" id="USS40331.1"/>
    </source>
</evidence>
<accession>A0A9E7SNG6</accession>
<dbReference type="RefSeq" id="WP_253304287.1">
    <property type="nucleotide sequence ID" value="NZ_CP099582.1"/>
</dbReference>
<sequence length="61" mass="7026">MAWAWWVMGLVVALLSLLWVVYDVFKNQKDMSTARKGFWIVLTLLFGVIGAGVYYVVEKRS</sequence>
<keyword evidence="1" id="KW-1133">Transmembrane helix</keyword>
<keyword evidence="1" id="KW-0812">Transmembrane</keyword>
<name>A0A9E7SNG6_THEAG</name>
<proteinExistence type="predicted"/>
<dbReference type="Proteomes" id="UP001055732">
    <property type="component" value="Chromosome"/>
</dbReference>
<reference evidence="2" key="2">
    <citation type="submission" date="2022-06" db="EMBL/GenBank/DDBJ databases">
        <authorList>
            <person name="Park Y.-J."/>
        </authorList>
    </citation>
    <scope>NUCLEOTIDE SEQUENCE</scope>
    <source>
        <strain evidence="2">TY</strain>
    </source>
</reference>
<keyword evidence="3" id="KW-1185">Reference proteome</keyword>
<gene>
    <name evidence="2" type="ORF">NF865_08395</name>
</gene>
<reference evidence="2" key="1">
    <citation type="journal article" date="1998" name="Int. J. Syst. Bacteriol. 48 Pt">
        <title>Thermococcus guaymasensis sp. nov. and Thermococcus aggregans sp. nov., two novel thermophilic archaea isolated from the Guaymas Basin hydrothermal vent site.</title>
        <authorList>
            <person name="Canganella F."/>
            <person name="Jones W.J."/>
            <person name="Gambacorta A."/>
            <person name="Antranikian G."/>
        </authorList>
    </citation>
    <scope>NUCLEOTIDE SEQUENCE</scope>
    <source>
        <strain evidence="2">TY</strain>
    </source>
</reference>